<proteinExistence type="predicted"/>
<evidence type="ECO:0000313" key="2">
    <source>
        <dbReference type="Proteomes" id="UP000614460"/>
    </source>
</evidence>
<organism evidence="1 2">
    <name type="scientific">Sphingobacterium cellulitidis</name>
    <dbReference type="NCBI Taxonomy" id="1768011"/>
    <lineage>
        <taxon>Bacteria</taxon>
        <taxon>Pseudomonadati</taxon>
        <taxon>Bacteroidota</taxon>
        <taxon>Sphingobacteriia</taxon>
        <taxon>Sphingobacteriales</taxon>
        <taxon>Sphingobacteriaceae</taxon>
        <taxon>Sphingobacterium</taxon>
    </lineage>
</organism>
<name>A0A8H9G252_9SPHI</name>
<dbReference type="EMBL" id="BMKM01000010">
    <property type="protein sequence ID" value="GGE29942.1"/>
    <property type="molecule type" value="Genomic_DNA"/>
</dbReference>
<sequence>MLTKSQIEMIEGDFEKFFKDVKSKGKTFDFDLFGEYAISILNFYVGSSLLTLPNKKDGALTLVRLFNAGLGNIITPEDQQEIAEAIQQDPTLNYALIQPVFNS</sequence>
<protein>
    <submittedName>
        <fullName evidence="1">Uncharacterized protein</fullName>
    </submittedName>
</protein>
<evidence type="ECO:0000313" key="1">
    <source>
        <dbReference type="EMBL" id="GGE29942.1"/>
    </source>
</evidence>
<dbReference type="RefSeq" id="WP_141202055.1">
    <property type="nucleotide sequence ID" value="NZ_BMKM01000010.1"/>
</dbReference>
<comment type="caution">
    <text evidence="1">The sequence shown here is derived from an EMBL/GenBank/DDBJ whole genome shotgun (WGS) entry which is preliminary data.</text>
</comment>
<gene>
    <name evidence="1" type="ORF">GCM10011516_29670</name>
</gene>
<reference evidence="1" key="2">
    <citation type="submission" date="2020-09" db="EMBL/GenBank/DDBJ databases">
        <authorList>
            <person name="Sun Q."/>
            <person name="Zhou Y."/>
        </authorList>
    </citation>
    <scope>NUCLEOTIDE SEQUENCE</scope>
    <source>
        <strain evidence="1">CGMCC 1.15966</strain>
    </source>
</reference>
<dbReference type="Proteomes" id="UP000614460">
    <property type="component" value="Unassembled WGS sequence"/>
</dbReference>
<accession>A0A8H9G252</accession>
<dbReference type="AlphaFoldDB" id="A0A8H9G252"/>
<keyword evidence="2" id="KW-1185">Reference proteome</keyword>
<reference evidence="1" key="1">
    <citation type="journal article" date="2014" name="Int. J. Syst. Evol. Microbiol.">
        <title>Complete genome sequence of Corynebacterium casei LMG S-19264T (=DSM 44701T), isolated from a smear-ripened cheese.</title>
        <authorList>
            <consortium name="US DOE Joint Genome Institute (JGI-PGF)"/>
            <person name="Walter F."/>
            <person name="Albersmeier A."/>
            <person name="Kalinowski J."/>
            <person name="Ruckert C."/>
        </authorList>
    </citation>
    <scope>NUCLEOTIDE SEQUENCE</scope>
    <source>
        <strain evidence="1">CGMCC 1.15966</strain>
    </source>
</reference>